<reference evidence="5 6" key="1">
    <citation type="submission" date="2016-03" db="EMBL/GenBank/DDBJ databases">
        <authorList>
            <person name="Ploux O."/>
        </authorList>
    </citation>
    <scope>NUCLEOTIDE SEQUENCE [LARGE SCALE GENOMIC DNA]</scope>
    <source>
        <strain evidence="5 6">R-45363</strain>
    </source>
</reference>
<keyword evidence="4" id="KW-0472">Membrane</keyword>
<keyword evidence="4" id="KW-0812">Transmembrane</keyword>
<evidence type="ECO:0000256" key="3">
    <source>
        <dbReference type="PROSITE-ProRule" id="PRU00339"/>
    </source>
</evidence>
<dbReference type="Proteomes" id="UP000078090">
    <property type="component" value="Unassembled WGS sequence"/>
</dbReference>
<dbReference type="OrthoDB" id="8566379at2"/>
<protein>
    <submittedName>
        <fullName evidence="5">Uncharacterized protein</fullName>
    </submittedName>
</protein>
<feature type="transmembrane region" description="Helical" evidence="4">
    <location>
        <begin position="87"/>
        <end position="105"/>
    </location>
</feature>
<keyword evidence="2 3" id="KW-0802">TPR repeat</keyword>
<sequence length="660" mass="74752">MLMLLCILVLSIYMPGRAGPFLADDYPNILDNNGVALKHLDGQSLASAWTANTSGALKRPFASVSFALNYYFAGQHFDRVAFKLTNITIHILNSFLVFFLSRLLITVVVPRYPAQKLAFLIALIWAVHPLQLTGVLYVVQRMTSMACFFMLSGFLVFLKGRLNIDKPSGIVYMAIGCFLGVTLGALAKENAILLPLLIAVCELTLMPAVSEKALRNKIYSFYAITVIIPILFCVGYLLKHPEHVLSGYQFRDFTLVERGMTESRILFYYLGLLFYPDNTQLGLFHDDFSLSKGFLEPANTLLSMIGIISLIVVALNNSLRRKMPFLSFGILWFFVGHSIESTIYPLELIYEHRNYLPSIGIVIGSVVFVYEIFVKRVSEWMLNALYACIIVSLALATYARASIWSSLDSFSYFEVRNHPQSARTNSVYANSLELKHGPNVETYNHYLIAAQLNTFEVSTLLEVFMELNRLIYYHDVSKDQQNIALPQSYDAPLVFDSKYMEALKVRIHEEILRRIAAKTYPLRTMLSLRSAANCLINGDYECKNIAANLTEWVDAALAQPSFFDVPMIYLIKAKIYFNQGDVTRALEFVGKAIALSPDRMYFYAEKAYLFVTINQFDNAERVIRHAESLGIANGFDAQEFQTLRDAMRRKNLVAEPMVPQ</sequence>
<dbReference type="InterPro" id="IPR052346">
    <property type="entry name" value="O-mannosyl-transferase_TMTC"/>
</dbReference>
<dbReference type="InterPro" id="IPR019734">
    <property type="entry name" value="TPR_rpt"/>
</dbReference>
<feature type="transmembrane region" description="Helical" evidence="4">
    <location>
        <begin position="221"/>
        <end position="238"/>
    </location>
</feature>
<feature type="transmembrane region" description="Helical" evidence="4">
    <location>
        <begin position="117"/>
        <end position="136"/>
    </location>
</feature>
<dbReference type="Gene3D" id="1.25.40.10">
    <property type="entry name" value="Tetratricopeptide repeat domain"/>
    <property type="match status" value="1"/>
</dbReference>
<proteinExistence type="predicted"/>
<keyword evidence="4" id="KW-1133">Transmembrane helix</keyword>
<dbReference type="PROSITE" id="PS50005">
    <property type="entry name" value="TPR"/>
    <property type="match status" value="1"/>
</dbReference>
<gene>
    <name evidence="5" type="ORF">A1332_20455</name>
</gene>
<feature type="repeat" description="TPR" evidence="3">
    <location>
        <begin position="566"/>
        <end position="599"/>
    </location>
</feature>
<evidence type="ECO:0000256" key="4">
    <source>
        <dbReference type="SAM" id="Phobius"/>
    </source>
</evidence>
<dbReference type="EMBL" id="LUUG01000109">
    <property type="protein sequence ID" value="OAH98368.1"/>
    <property type="molecule type" value="Genomic_DNA"/>
</dbReference>
<dbReference type="AlphaFoldDB" id="A0A177M0M6"/>
<evidence type="ECO:0000256" key="1">
    <source>
        <dbReference type="ARBA" id="ARBA00022737"/>
    </source>
</evidence>
<dbReference type="PANTHER" id="PTHR44227">
    <property type="match status" value="1"/>
</dbReference>
<dbReference type="SUPFAM" id="SSF48452">
    <property type="entry name" value="TPR-like"/>
    <property type="match status" value="1"/>
</dbReference>
<feature type="transmembrane region" description="Helical" evidence="4">
    <location>
        <begin position="170"/>
        <end position="186"/>
    </location>
</feature>
<accession>A0A177M0M6</accession>
<dbReference type="PANTHER" id="PTHR44227:SF3">
    <property type="entry name" value="PROTEIN O-MANNOSYL-TRANSFERASE TMTC4"/>
    <property type="match status" value="1"/>
</dbReference>
<keyword evidence="1" id="KW-0677">Repeat</keyword>
<feature type="transmembrane region" description="Helical" evidence="4">
    <location>
        <begin position="380"/>
        <end position="399"/>
    </location>
</feature>
<name>A0A177M0M6_METMH</name>
<feature type="transmembrane region" description="Helical" evidence="4">
    <location>
        <begin position="192"/>
        <end position="209"/>
    </location>
</feature>
<dbReference type="InterPro" id="IPR011990">
    <property type="entry name" value="TPR-like_helical_dom_sf"/>
</dbReference>
<feature type="transmembrane region" description="Helical" evidence="4">
    <location>
        <begin position="298"/>
        <end position="316"/>
    </location>
</feature>
<evidence type="ECO:0000313" key="5">
    <source>
        <dbReference type="EMBL" id="OAH98368.1"/>
    </source>
</evidence>
<evidence type="ECO:0000313" key="6">
    <source>
        <dbReference type="Proteomes" id="UP000078090"/>
    </source>
</evidence>
<dbReference type="RefSeq" id="WP_064010279.1">
    <property type="nucleotide sequence ID" value="NZ_LUUG01000109.1"/>
</dbReference>
<comment type="caution">
    <text evidence="5">The sequence shown here is derived from an EMBL/GenBank/DDBJ whole genome shotgun (WGS) entry which is preliminary data.</text>
</comment>
<feature type="transmembrane region" description="Helical" evidence="4">
    <location>
        <begin position="323"/>
        <end position="343"/>
    </location>
</feature>
<evidence type="ECO:0000256" key="2">
    <source>
        <dbReference type="ARBA" id="ARBA00022803"/>
    </source>
</evidence>
<feature type="transmembrane region" description="Helical" evidence="4">
    <location>
        <begin position="142"/>
        <end position="158"/>
    </location>
</feature>
<feature type="transmembrane region" description="Helical" evidence="4">
    <location>
        <begin position="355"/>
        <end position="373"/>
    </location>
</feature>
<organism evidence="5 6">
    <name type="scientific">Methylomonas methanica</name>
    <dbReference type="NCBI Taxonomy" id="421"/>
    <lineage>
        <taxon>Bacteria</taxon>
        <taxon>Pseudomonadati</taxon>
        <taxon>Pseudomonadota</taxon>
        <taxon>Gammaproteobacteria</taxon>
        <taxon>Methylococcales</taxon>
        <taxon>Methylococcaceae</taxon>
        <taxon>Methylomonas</taxon>
    </lineage>
</organism>